<sequence length="151" mass="16868">MIRVTSDINYRNRHEATGNPVLSDSNRLTGTVLCNSSLSTTHPLPFAQLYTPRAIWKSSLTEDKPVYNDTDETYSTFITVTPTIELGKLLSGGMGFSSLCVSPCLISSEHRGSSLSSALLCSEISWFVALLLMTWCNSQPWFDYLNRIFIF</sequence>
<comment type="caution">
    <text evidence="1">The sequence shown here is derived from an EMBL/GenBank/DDBJ whole genome shotgun (WGS) entry which is preliminary data.</text>
</comment>
<dbReference type="AlphaFoldDB" id="A0AAV4EYI7"/>
<organism evidence="1 2">
    <name type="scientific">Elysia marginata</name>
    <dbReference type="NCBI Taxonomy" id="1093978"/>
    <lineage>
        <taxon>Eukaryota</taxon>
        <taxon>Metazoa</taxon>
        <taxon>Spiralia</taxon>
        <taxon>Lophotrochozoa</taxon>
        <taxon>Mollusca</taxon>
        <taxon>Gastropoda</taxon>
        <taxon>Heterobranchia</taxon>
        <taxon>Euthyneura</taxon>
        <taxon>Panpulmonata</taxon>
        <taxon>Sacoglossa</taxon>
        <taxon>Placobranchoidea</taxon>
        <taxon>Plakobranchidae</taxon>
        <taxon>Elysia</taxon>
    </lineage>
</organism>
<dbReference type="Proteomes" id="UP000762676">
    <property type="component" value="Unassembled WGS sequence"/>
</dbReference>
<evidence type="ECO:0000313" key="2">
    <source>
        <dbReference type="Proteomes" id="UP000762676"/>
    </source>
</evidence>
<evidence type="ECO:0000313" key="1">
    <source>
        <dbReference type="EMBL" id="GFR65784.1"/>
    </source>
</evidence>
<accession>A0AAV4EYI7</accession>
<reference evidence="1 2" key="1">
    <citation type="journal article" date="2021" name="Elife">
        <title>Chloroplast acquisition without the gene transfer in kleptoplastic sea slugs, Plakobranchus ocellatus.</title>
        <authorList>
            <person name="Maeda T."/>
            <person name="Takahashi S."/>
            <person name="Yoshida T."/>
            <person name="Shimamura S."/>
            <person name="Takaki Y."/>
            <person name="Nagai Y."/>
            <person name="Toyoda A."/>
            <person name="Suzuki Y."/>
            <person name="Arimoto A."/>
            <person name="Ishii H."/>
            <person name="Satoh N."/>
            <person name="Nishiyama T."/>
            <person name="Hasebe M."/>
            <person name="Maruyama T."/>
            <person name="Minagawa J."/>
            <person name="Obokata J."/>
            <person name="Shigenobu S."/>
        </authorList>
    </citation>
    <scope>NUCLEOTIDE SEQUENCE [LARGE SCALE GENOMIC DNA]</scope>
</reference>
<name>A0AAV4EYI7_9GAST</name>
<protein>
    <submittedName>
        <fullName evidence="1">Uncharacterized protein</fullName>
    </submittedName>
</protein>
<gene>
    <name evidence="1" type="ORF">ElyMa_000211800</name>
</gene>
<proteinExistence type="predicted"/>
<keyword evidence="2" id="KW-1185">Reference proteome</keyword>
<dbReference type="EMBL" id="BMAT01000407">
    <property type="protein sequence ID" value="GFR65784.1"/>
    <property type="molecule type" value="Genomic_DNA"/>
</dbReference>